<dbReference type="Proteomes" id="UP000799754">
    <property type="component" value="Unassembled WGS sequence"/>
</dbReference>
<accession>A0ACB6SJ86</accession>
<organism evidence="1 2">
    <name type="scientific">Macroventuria anomochaeta</name>
    <dbReference type="NCBI Taxonomy" id="301207"/>
    <lineage>
        <taxon>Eukaryota</taxon>
        <taxon>Fungi</taxon>
        <taxon>Dikarya</taxon>
        <taxon>Ascomycota</taxon>
        <taxon>Pezizomycotina</taxon>
        <taxon>Dothideomycetes</taxon>
        <taxon>Pleosporomycetidae</taxon>
        <taxon>Pleosporales</taxon>
        <taxon>Pleosporineae</taxon>
        <taxon>Didymellaceae</taxon>
        <taxon>Macroventuria</taxon>
    </lineage>
</organism>
<gene>
    <name evidence="1" type="ORF">BU25DRAFT_356257</name>
</gene>
<evidence type="ECO:0000313" key="1">
    <source>
        <dbReference type="EMBL" id="KAF2633672.1"/>
    </source>
</evidence>
<name>A0ACB6SJ86_9PLEO</name>
<protein>
    <submittedName>
        <fullName evidence="1">Uncharacterized protein</fullName>
    </submittedName>
</protein>
<evidence type="ECO:0000313" key="2">
    <source>
        <dbReference type="Proteomes" id="UP000799754"/>
    </source>
</evidence>
<comment type="caution">
    <text evidence="1">The sequence shown here is derived from an EMBL/GenBank/DDBJ whole genome shotgun (WGS) entry which is preliminary data.</text>
</comment>
<sequence length="843" mass="93702">MSSRRPLQPIPALSANVLSTRYARITTTTTAADGILDMEDHVPNDVQDSGSVVSGLTSLEGDDDFERLMIQNARDEQRLNEALNGRAQPFRKARTHPRVGLTIDNLERNDAQNNNSVSSANARVAAKSPPSSSGSTRSDPVIHAPAGWGRKGRSSRNWMRNITRDEQPQQTPAPPDETIIEQHDHNAPRRSVEDSPLSHRSFKQGTPRNDNSGEWDLTFDLNEASMLASTPYIPRNTKLDDIREREIESLREQGVATARLDRIREDASEERRQPRSSAGKSTNTNSTATTEAQSQEQGSPVRKLRKRTNSWQSLSKSQPELGQENSPIAVYRKSVETVGVVERDVVASAERQPDRPFSNRRTDSQDLLRRLARMSNTPSPRAAAPARPQTAPATQPHSSSQTAVTDTSYTTPEGKEEAAKDMSAQDTAAAPTSTPQEQPQRDQRQDTPHDGTTPDVPSSAPTPEDIDATPMPVEHPVLDPKTPLVMGGWIDTPGPRTAHKPIELPRPQSRSPKKGSPRKSHSTEGPVAPTEEQQPVAKAPEPAQPSLPRRQLPSSALQALVQEARASHDYGDDTIHSLEDLITPLPDNETEEDTLQGLTLPTSAPRSEAERERQAEVMHLHRLNQHLRATSTNIRDVSRGMRRVETRMEHIEVEETGEKVPVIVRDLSPEFSPWRWFRSFFWDERLKTQREVKNAPLKMWGGVTLLGIFLTLSFIWWASETVACEIFCHPEYARYSPYPFAVNMDAPKRGVVIPTLVYRALFKSWSAPIVSPVASLLSWIWTTLWSLASGASVTGLSRASHEAAAKGGPAMAAHTQASWKIQEEAHEEDSWDWSMAEDEVLRR</sequence>
<reference evidence="1" key="1">
    <citation type="journal article" date="2020" name="Stud. Mycol.">
        <title>101 Dothideomycetes genomes: a test case for predicting lifestyles and emergence of pathogens.</title>
        <authorList>
            <person name="Haridas S."/>
            <person name="Albert R."/>
            <person name="Binder M."/>
            <person name="Bloem J."/>
            <person name="Labutti K."/>
            <person name="Salamov A."/>
            <person name="Andreopoulos B."/>
            <person name="Baker S."/>
            <person name="Barry K."/>
            <person name="Bills G."/>
            <person name="Bluhm B."/>
            <person name="Cannon C."/>
            <person name="Castanera R."/>
            <person name="Culley D."/>
            <person name="Daum C."/>
            <person name="Ezra D."/>
            <person name="Gonzalez J."/>
            <person name="Henrissat B."/>
            <person name="Kuo A."/>
            <person name="Liang C."/>
            <person name="Lipzen A."/>
            <person name="Lutzoni F."/>
            <person name="Magnuson J."/>
            <person name="Mondo S."/>
            <person name="Nolan M."/>
            <person name="Ohm R."/>
            <person name="Pangilinan J."/>
            <person name="Park H.-J."/>
            <person name="Ramirez L."/>
            <person name="Alfaro M."/>
            <person name="Sun H."/>
            <person name="Tritt A."/>
            <person name="Yoshinaga Y."/>
            <person name="Zwiers L.-H."/>
            <person name="Turgeon B."/>
            <person name="Goodwin S."/>
            <person name="Spatafora J."/>
            <person name="Crous P."/>
            <person name="Grigoriev I."/>
        </authorList>
    </citation>
    <scope>NUCLEOTIDE SEQUENCE</scope>
    <source>
        <strain evidence="1">CBS 525.71</strain>
    </source>
</reference>
<dbReference type="EMBL" id="MU006701">
    <property type="protein sequence ID" value="KAF2633672.1"/>
    <property type="molecule type" value="Genomic_DNA"/>
</dbReference>
<proteinExistence type="predicted"/>
<keyword evidence="2" id="KW-1185">Reference proteome</keyword>